<reference evidence="2" key="1">
    <citation type="submission" date="2013-09" db="EMBL/GenBank/DDBJ databases">
        <title>The Genome Sequence of Anopheles maculatus species B.</title>
        <authorList>
            <consortium name="The Broad Institute Genomics Platform"/>
            <person name="Neafsey D.E."/>
            <person name="Besansky N."/>
            <person name="Howell P."/>
            <person name="Walton C."/>
            <person name="Young S.K."/>
            <person name="Zeng Q."/>
            <person name="Gargeya S."/>
            <person name="Fitzgerald M."/>
            <person name="Haas B."/>
            <person name="Abouelleil A."/>
            <person name="Allen A.W."/>
            <person name="Alvarado L."/>
            <person name="Arachchi H.M."/>
            <person name="Berlin A.M."/>
            <person name="Chapman S.B."/>
            <person name="Gainer-Dewar J."/>
            <person name="Goldberg J."/>
            <person name="Griggs A."/>
            <person name="Gujja S."/>
            <person name="Hansen M."/>
            <person name="Howarth C."/>
            <person name="Imamovic A."/>
            <person name="Ireland A."/>
            <person name="Larimer J."/>
            <person name="McCowan C."/>
            <person name="Murphy C."/>
            <person name="Pearson M."/>
            <person name="Poon T.W."/>
            <person name="Priest M."/>
            <person name="Roberts A."/>
            <person name="Saif S."/>
            <person name="Shea T."/>
            <person name="Sisk P."/>
            <person name="Sykes S."/>
            <person name="Wortman J."/>
            <person name="Nusbaum C."/>
            <person name="Birren B."/>
        </authorList>
    </citation>
    <scope>NUCLEOTIDE SEQUENCE [LARGE SCALE GENOMIC DNA]</scope>
    <source>
        <strain evidence="2">maculatus3</strain>
    </source>
</reference>
<proteinExistence type="predicted"/>
<dbReference type="VEuPathDB" id="VectorBase:AMAM013438"/>
<evidence type="ECO:0000313" key="1">
    <source>
        <dbReference type="EnsemblMetazoa" id="AMAM013438-PA"/>
    </source>
</evidence>
<evidence type="ECO:0000313" key="2">
    <source>
        <dbReference type="Proteomes" id="UP000075901"/>
    </source>
</evidence>
<keyword evidence="2" id="KW-1185">Reference proteome</keyword>
<accession>A0A182SU35</accession>
<dbReference type="Proteomes" id="UP000075901">
    <property type="component" value="Unassembled WGS sequence"/>
</dbReference>
<sequence length="222" mass="22119">MLVEPPVPCSFDIRRSTGIRDGGVIGFASGFGGFFETIGGLAAITGGKLVPFCCCTAGGARSAAVGGSGAFSVISVTKPPFVREGMGGGPLLSSRRPSAIELRCGGCGGSEAATTTPTPFVSFDTGSVSALVSGTRSVLKSIGGGASNGSSKSSSVCRLKSSFSSSIITIEEGCDSVPTATPSSAVEMVTMLSAVRENLVIPVPPIPFSVIEPVPLLPATVP</sequence>
<dbReference type="EnsemblMetazoa" id="AMAM013438-RA">
    <property type="protein sequence ID" value="AMAM013438-PA"/>
    <property type="gene ID" value="AMAM013438"/>
</dbReference>
<organism evidence="1 2">
    <name type="scientific">Anopheles maculatus</name>
    <dbReference type="NCBI Taxonomy" id="74869"/>
    <lineage>
        <taxon>Eukaryota</taxon>
        <taxon>Metazoa</taxon>
        <taxon>Ecdysozoa</taxon>
        <taxon>Arthropoda</taxon>
        <taxon>Hexapoda</taxon>
        <taxon>Insecta</taxon>
        <taxon>Pterygota</taxon>
        <taxon>Neoptera</taxon>
        <taxon>Endopterygota</taxon>
        <taxon>Diptera</taxon>
        <taxon>Nematocera</taxon>
        <taxon>Culicoidea</taxon>
        <taxon>Culicidae</taxon>
        <taxon>Anophelinae</taxon>
        <taxon>Anopheles</taxon>
        <taxon>Anopheles maculatus group</taxon>
    </lineage>
</organism>
<name>A0A182SU35_9DIPT</name>
<dbReference type="AlphaFoldDB" id="A0A182SU35"/>
<reference evidence="1" key="2">
    <citation type="submission" date="2020-05" db="UniProtKB">
        <authorList>
            <consortium name="EnsemblMetazoa"/>
        </authorList>
    </citation>
    <scope>IDENTIFICATION</scope>
    <source>
        <strain evidence="1">maculatus3</strain>
    </source>
</reference>
<protein>
    <submittedName>
        <fullName evidence="1">Uncharacterized protein</fullName>
    </submittedName>
</protein>